<dbReference type="EMBL" id="CAMPGE010027857">
    <property type="protein sequence ID" value="CAI2385444.1"/>
    <property type="molecule type" value="Genomic_DNA"/>
</dbReference>
<feature type="region of interest" description="Disordered" evidence="1">
    <location>
        <begin position="611"/>
        <end position="731"/>
    </location>
</feature>
<gene>
    <name evidence="3" type="ORF">ECRASSUSDP1_LOCUS27009</name>
</gene>
<proteinExistence type="predicted"/>
<dbReference type="PROSITE" id="PS00889">
    <property type="entry name" value="CNMP_BINDING_2"/>
    <property type="match status" value="1"/>
</dbReference>
<feature type="region of interest" description="Disordered" evidence="1">
    <location>
        <begin position="64"/>
        <end position="94"/>
    </location>
</feature>
<comment type="caution">
    <text evidence="3">The sequence shown here is derived from an EMBL/GenBank/DDBJ whole genome shotgun (WGS) entry which is preliminary data.</text>
</comment>
<feature type="region of interest" description="Disordered" evidence="1">
    <location>
        <begin position="832"/>
        <end position="855"/>
    </location>
</feature>
<organism evidence="3 4">
    <name type="scientific">Euplotes crassus</name>
    <dbReference type="NCBI Taxonomy" id="5936"/>
    <lineage>
        <taxon>Eukaryota</taxon>
        <taxon>Sar</taxon>
        <taxon>Alveolata</taxon>
        <taxon>Ciliophora</taxon>
        <taxon>Intramacronucleata</taxon>
        <taxon>Spirotrichea</taxon>
        <taxon>Hypotrichia</taxon>
        <taxon>Euplotida</taxon>
        <taxon>Euplotidae</taxon>
        <taxon>Moneuplotes</taxon>
    </lineage>
</organism>
<feature type="compositionally biased region" description="Polar residues" evidence="1">
    <location>
        <begin position="705"/>
        <end position="731"/>
    </location>
</feature>
<feature type="compositionally biased region" description="Basic and acidic residues" evidence="1">
    <location>
        <begin position="82"/>
        <end position="94"/>
    </location>
</feature>
<dbReference type="CDD" id="cd00038">
    <property type="entry name" value="CAP_ED"/>
    <property type="match status" value="1"/>
</dbReference>
<dbReference type="PANTHER" id="PTHR23011:SF28">
    <property type="entry name" value="CYCLIC NUCLEOTIDE-BINDING DOMAIN CONTAINING PROTEIN"/>
    <property type="match status" value="1"/>
</dbReference>
<feature type="domain" description="Cyclic nucleotide-binding" evidence="2">
    <location>
        <begin position="100"/>
        <end position="135"/>
    </location>
</feature>
<dbReference type="InterPro" id="IPR018490">
    <property type="entry name" value="cNMP-bd_dom_sf"/>
</dbReference>
<feature type="compositionally biased region" description="Low complexity" evidence="1">
    <location>
        <begin position="691"/>
        <end position="704"/>
    </location>
</feature>
<feature type="compositionally biased region" description="Basic and acidic residues" evidence="1">
    <location>
        <begin position="645"/>
        <end position="655"/>
    </location>
</feature>
<evidence type="ECO:0000256" key="1">
    <source>
        <dbReference type="SAM" id="MobiDB-lite"/>
    </source>
</evidence>
<protein>
    <recommendedName>
        <fullName evidence="2">Cyclic nucleotide-binding domain-containing protein</fullName>
    </recommendedName>
</protein>
<feature type="compositionally biased region" description="Basic and acidic residues" evidence="1">
    <location>
        <begin position="537"/>
        <end position="563"/>
    </location>
</feature>
<dbReference type="PROSITE" id="PS50042">
    <property type="entry name" value="CNMP_BINDING_3"/>
    <property type="match status" value="3"/>
</dbReference>
<dbReference type="InterPro" id="IPR014710">
    <property type="entry name" value="RmlC-like_jellyroll"/>
</dbReference>
<dbReference type="InterPro" id="IPR000595">
    <property type="entry name" value="cNMP-bd_dom"/>
</dbReference>
<dbReference type="AlphaFoldDB" id="A0AAD2D8N6"/>
<feature type="domain" description="Cyclic nucleotide-binding" evidence="2">
    <location>
        <begin position="316"/>
        <end position="366"/>
    </location>
</feature>
<feature type="region of interest" description="Disordered" evidence="1">
    <location>
        <begin position="533"/>
        <end position="567"/>
    </location>
</feature>
<evidence type="ECO:0000259" key="2">
    <source>
        <dbReference type="PROSITE" id="PS50042"/>
    </source>
</evidence>
<feature type="domain" description="Cyclic nucleotide-binding" evidence="2">
    <location>
        <begin position="226"/>
        <end position="313"/>
    </location>
</feature>
<feature type="compositionally biased region" description="Basic and acidic residues" evidence="1">
    <location>
        <begin position="615"/>
        <end position="638"/>
    </location>
</feature>
<keyword evidence="4" id="KW-1185">Reference proteome</keyword>
<dbReference type="Gene3D" id="2.60.120.10">
    <property type="entry name" value="Jelly Rolls"/>
    <property type="match status" value="2"/>
</dbReference>
<sequence>MASKCPNIGFQNEITPKKDGLKQKAIASGFIKPPQSSREKGIIFKCIKNFLKKNDLEEIFEKMQQESAPVRQDEEEGSQACQERKDQEEQAAKSDPYEMIYNTMEFEDMKKGDSVMKFGEHGTKFYIVLRGNVAVRVPSIVERDFTFQELLVLLVNDHEWVIQNDKYQEVMVLIQGIIPDLVFEDYRKNLQLDIDTTKRVLRGKIISYIQHNYPDGIPKFKDFNDFYTGSKFVKKGKDADTRYITLNFILEVVQLSVGASFGELALLEDKLRSATILCTENSKFAVLEKENFNKIMGKMYRSKFAKDIEFLSNFSFIQGLTRITKQKLCYPMVSCEYVRGQTIVSEGSQVKDIILLENGEYEMTKNIYIQKKNKVICEYFRIESDKDQSLIESLLDPDSMPLTFSFDRINKEIFNKRMQGFKKIEMRLSKNQRYECVGLVESVFDSGTLPSRYFTTVKCISKSGKARVIDKEELFRVVSRTKCEVLHTVRQKLSFIAQRMKFLLSSNKIELDPSYFENNGLSLSFTNPFKPRIISSRSKDGSKPRNSEQEKSQVHERRKESQFRNKPTRVLHTKDVDDFIRNKRQKRMSVIDSSPMLKGLQGIEKNQFFGFGKNRGAEEGGERETTGTKRNTKKDAYRHSATTHFKNDRAKDLSKEIGNISATLEEESQEDTSKGSWEASKSFTEMRSKYSNSSQNNPSSPPLSKTHSTQNSPKSSKNAQNLPKSSQNAENVKNAQNQPLFAPKSLLYLPSLVPFGQSFDRNLASQTENLLKSQTQSHEFPKIANTGFKNRWRRENQETNQKGSIYMSKKPWNPLKAQAKFTRMTKNMTQKSFKEAKQYHKNFSPQKKMKRHEIT</sequence>
<evidence type="ECO:0000313" key="3">
    <source>
        <dbReference type="EMBL" id="CAI2385444.1"/>
    </source>
</evidence>
<accession>A0AAD2D8N6</accession>
<evidence type="ECO:0000313" key="4">
    <source>
        <dbReference type="Proteomes" id="UP001295684"/>
    </source>
</evidence>
<dbReference type="Proteomes" id="UP001295684">
    <property type="component" value="Unassembled WGS sequence"/>
</dbReference>
<name>A0AAD2D8N6_EUPCR</name>
<dbReference type="PANTHER" id="PTHR23011">
    <property type="entry name" value="CYCLIC NUCLEOTIDE-BINDING DOMAIN CONTAINING PROTEIN"/>
    <property type="match status" value="1"/>
</dbReference>
<reference evidence="3" key="1">
    <citation type="submission" date="2023-07" db="EMBL/GenBank/DDBJ databases">
        <authorList>
            <consortium name="AG Swart"/>
            <person name="Singh M."/>
            <person name="Singh A."/>
            <person name="Seah K."/>
            <person name="Emmerich C."/>
        </authorList>
    </citation>
    <scope>NUCLEOTIDE SEQUENCE</scope>
    <source>
        <strain evidence="3">DP1</strain>
    </source>
</reference>
<dbReference type="InterPro" id="IPR018488">
    <property type="entry name" value="cNMP-bd_CS"/>
</dbReference>
<dbReference type="SUPFAM" id="SSF51206">
    <property type="entry name" value="cAMP-binding domain-like"/>
    <property type="match status" value="2"/>
</dbReference>